<comment type="catalytic activity">
    <reaction evidence="8">
        <text>13-octadecanoyloxy-octadecanoate + H2O = 13-hydroxy-octadecanoate + octadecanoate + H(+)</text>
        <dbReference type="Rhea" id="RHEA:52084"/>
        <dbReference type="ChEBI" id="CHEBI:15377"/>
        <dbReference type="ChEBI" id="CHEBI:15378"/>
        <dbReference type="ChEBI" id="CHEBI:25629"/>
        <dbReference type="ChEBI" id="CHEBI:136304"/>
        <dbReference type="ChEBI" id="CHEBI:136335"/>
    </reaction>
    <physiologicalReaction direction="left-to-right" evidence="8">
        <dbReference type="Rhea" id="RHEA:52085"/>
    </physiologicalReaction>
</comment>
<comment type="catalytic activity">
    <reaction evidence="10">
        <text>12-octadecanoyloxy-octadecanoate + H2O = 12-hydroxyoctadecanoate + octadecanoate + H(+)</text>
        <dbReference type="Rhea" id="RHEA:52080"/>
        <dbReference type="ChEBI" id="CHEBI:15377"/>
        <dbReference type="ChEBI" id="CHEBI:15378"/>
        <dbReference type="ChEBI" id="CHEBI:25629"/>
        <dbReference type="ChEBI" id="CHEBI:84201"/>
        <dbReference type="ChEBI" id="CHEBI:136330"/>
    </reaction>
    <physiologicalReaction direction="left-to-right" evidence="10">
        <dbReference type="Rhea" id="RHEA:52081"/>
    </physiologicalReaction>
</comment>
<comment type="catalytic activity">
    <reaction evidence="12">
        <text>9-(9Z-octadecenoyloxy)-octadecanoate + H2O = 9-hydroxy-octadecanoate + (9Z)-octadecenoate + H(+)</text>
        <dbReference type="Rhea" id="RHEA:52048"/>
        <dbReference type="ChEBI" id="CHEBI:15377"/>
        <dbReference type="ChEBI" id="CHEBI:15378"/>
        <dbReference type="ChEBI" id="CHEBI:30823"/>
        <dbReference type="ChEBI" id="CHEBI:136282"/>
        <dbReference type="ChEBI" id="CHEBI:136286"/>
    </reaction>
    <physiologicalReaction direction="left-to-right" evidence="12">
        <dbReference type="Rhea" id="RHEA:52049"/>
    </physiologicalReaction>
</comment>
<evidence type="ECO:0008006" key="20">
    <source>
        <dbReference type="Google" id="ProtNLM"/>
    </source>
</evidence>
<evidence type="ECO:0000256" key="9">
    <source>
        <dbReference type="ARBA" id="ARBA00047863"/>
    </source>
</evidence>
<evidence type="ECO:0000313" key="19">
    <source>
        <dbReference type="Proteomes" id="UP001549920"/>
    </source>
</evidence>
<keyword evidence="19" id="KW-1185">Reference proteome</keyword>
<dbReference type="Pfam" id="PF04750">
    <property type="entry name" value="Far-17a_AIG1"/>
    <property type="match status" value="1"/>
</dbReference>
<comment type="catalytic activity">
    <reaction evidence="14">
        <text>13-(9Z-octadecenoyloxy)-octadecanoate + H2O = 13-hydroxy-octadecanoate + (9Z)-octadecenoate + H(+)</text>
        <dbReference type="Rhea" id="RHEA:52064"/>
        <dbReference type="ChEBI" id="CHEBI:15377"/>
        <dbReference type="ChEBI" id="CHEBI:15378"/>
        <dbReference type="ChEBI" id="CHEBI:30823"/>
        <dbReference type="ChEBI" id="CHEBI:136303"/>
        <dbReference type="ChEBI" id="CHEBI:136304"/>
    </reaction>
    <physiologicalReaction direction="left-to-right" evidence="14">
        <dbReference type="Rhea" id="RHEA:52065"/>
    </physiologicalReaction>
</comment>
<evidence type="ECO:0000256" key="13">
    <source>
        <dbReference type="ARBA" id="ARBA00049221"/>
    </source>
</evidence>
<evidence type="ECO:0000256" key="14">
    <source>
        <dbReference type="ARBA" id="ARBA00049296"/>
    </source>
</evidence>
<dbReference type="EMBL" id="JBEUOH010000028">
    <property type="protein sequence ID" value="KAL0858998.1"/>
    <property type="molecule type" value="Genomic_DNA"/>
</dbReference>
<keyword evidence="5 17" id="KW-1133">Transmembrane helix</keyword>
<evidence type="ECO:0000256" key="16">
    <source>
        <dbReference type="ARBA" id="ARBA00049428"/>
    </source>
</evidence>
<comment type="catalytic activity">
    <reaction evidence="9">
        <text>9-hexadecanoyloxy-octadecanoate + H2O = 9-hydroxy-octadecanoate + hexadecanoate + H(+)</text>
        <dbReference type="Rhea" id="RHEA:52052"/>
        <dbReference type="ChEBI" id="CHEBI:7896"/>
        <dbReference type="ChEBI" id="CHEBI:15377"/>
        <dbReference type="ChEBI" id="CHEBI:15378"/>
        <dbReference type="ChEBI" id="CHEBI:83670"/>
        <dbReference type="ChEBI" id="CHEBI:136286"/>
    </reaction>
    <physiologicalReaction direction="left-to-right" evidence="9">
        <dbReference type="Rhea" id="RHEA:52053"/>
    </physiologicalReaction>
</comment>
<evidence type="ECO:0000256" key="12">
    <source>
        <dbReference type="ARBA" id="ARBA00048800"/>
    </source>
</evidence>
<evidence type="ECO:0000256" key="10">
    <source>
        <dbReference type="ARBA" id="ARBA00048680"/>
    </source>
</evidence>
<evidence type="ECO:0000256" key="6">
    <source>
        <dbReference type="ARBA" id="ARBA00023136"/>
    </source>
</evidence>
<comment type="catalytic activity">
    <reaction evidence="11">
        <text>12-(9Z-octadecenoyloxy)-octadecanoate + H2O = 12-hydroxyoctadecanoate + (9Z)-octadecenoate + H(+)</text>
        <dbReference type="Rhea" id="RHEA:52060"/>
        <dbReference type="ChEBI" id="CHEBI:15377"/>
        <dbReference type="ChEBI" id="CHEBI:15378"/>
        <dbReference type="ChEBI" id="CHEBI:30823"/>
        <dbReference type="ChEBI" id="CHEBI:84201"/>
        <dbReference type="ChEBI" id="CHEBI:136302"/>
    </reaction>
    <physiologicalReaction direction="left-to-right" evidence="11">
        <dbReference type="Rhea" id="RHEA:52061"/>
    </physiologicalReaction>
</comment>
<organism evidence="18 19">
    <name type="scientific">Loxostege sticticalis</name>
    <name type="common">Beet webworm moth</name>
    <dbReference type="NCBI Taxonomy" id="481309"/>
    <lineage>
        <taxon>Eukaryota</taxon>
        <taxon>Metazoa</taxon>
        <taxon>Ecdysozoa</taxon>
        <taxon>Arthropoda</taxon>
        <taxon>Hexapoda</taxon>
        <taxon>Insecta</taxon>
        <taxon>Pterygota</taxon>
        <taxon>Neoptera</taxon>
        <taxon>Endopterygota</taxon>
        <taxon>Lepidoptera</taxon>
        <taxon>Glossata</taxon>
        <taxon>Ditrysia</taxon>
        <taxon>Pyraloidea</taxon>
        <taxon>Crambidae</taxon>
        <taxon>Pyraustinae</taxon>
        <taxon>Loxostege</taxon>
    </lineage>
</organism>
<gene>
    <name evidence="18" type="ORF">ABMA27_010854</name>
</gene>
<dbReference type="PANTHER" id="PTHR10989:SF16">
    <property type="entry name" value="AT02829P-RELATED"/>
    <property type="match status" value="1"/>
</dbReference>
<comment type="similarity">
    <text evidence="3">Belongs to the AIG1 family.</text>
</comment>
<keyword evidence="6 17" id="KW-0472">Membrane</keyword>
<reference evidence="18 19" key="1">
    <citation type="submission" date="2024-06" db="EMBL/GenBank/DDBJ databases">
        <title>A chromosome-level genome assembly of beet webworm, Loxostege sticticalis.</title>
        <authorList>
            <person name="Zhang Y."/>
        </authorList>
    </citation>
    <scope>NUCLEOTIDE SEQUENCE [LARGE SCALE GENOMIC DNA]</scope>
    <source>
        <strain evidence="18">AQ026</strain>
        <tissue evidence="18">Whole body</tissue>
    </source>
</reference>
<name>A0ABR3H2F7_LOXSC</name>
<feature type="transmembrane region" description="Helical" evidence="17">
    <location>
        <begin position="216"/>
        <end position="237"/>
    </location>
</feature>
<feature type="transmembrane region" description="Helical" evidence="17">
    <location>
        <begin position="182"/>
        <end position="204"/>
    </location>
</feature>
<evidence type="ECO:0000256" key="1">
    <source>
        <dbReference type="ARBA" id="ARBA00000923"/>
    </source>
</evidence>
<comment type="caution">
    <text evidence="18">The sequence shown here is derived from an EMBL/GenBank/DDBJ whole genome shotgun (WGS) entry which is preliminary data.</text>
</comment>
<keyword evidence="4 17" id="KW-0812">Transmembrane</keyword>
<dbReference type="InterPro" id="IPR006838">
    <property type="entry name" value="ADTRP_AIG1"/>
</dbReference>
<comment type="catalytic activity">
    <reaction evidence="16">
        <text>12-(9Z-hexadecenoyloxy)-octadecanoate + H2O = 12-hydroxyoctadecanoate + (9Z)-hexadecenoate + H(+)</text>
        <dbReference type="Rhea" id="RHEA:52072"/>
        <dbReference type="ChEBI" id="CHEBI:15377"/>
        <dbReference type="ChEBI" id="CHEBI:15378"/>
        <dbReference type="ChEBI" id="CHEBI:32372"/>
        <dbReference type="ChEBI" id="CHEBI:84201"/>
        <dbReference type="ChEBI" id="CHEBI:136312"/>
    </reaction>
    <physiologicalReaction direction="left-to-right" evidence="16">
        <dbReference type="Rhea" id="RHEA:52073"/>
    </physiologicalReaction>
</comment>
<proteinExistence type="inferred from homology"/>
<evidence type="ECO:0000256" key="2">
    <source>
        <dbReference type="ARBA" id="ARBA00004127"/>
    </source>
</evidence>
<comment type="catalytic activity">
    <reaction evidence="15">
        <text>13-(9Z-hexadecenoyloxy)-octadecanoate + H2O = 13-hydroxy-octadecanoate + (9Z)-hexadecenoate + H(+)</text>
        <dbReference type="Rhea" id="RHEA:52076"/>
        <dbReference type="ChEBI" id="CHEBI:15377"/>
        <dbReference type="ChEBI" id="CHEBI:15378"/>
        <dbReference type="ChEBI" id="CHEBI:32372"/>
        <dbReference type="ChEBI" id="CHEBI:136304"/>
        <dbReference type="ChEBI" id="CHEBI:136315"/>
    </reaction>
    <physiologicalReaction direction="left-to-right" evidence="15">
        <dbReference type="Rhea" id="RHEA:52077"/>
    </physiologicalReaction>
</comment>
<feature type="transmembrane region" description="Helical" evidence="17">
    <location>
        <begin position="151"/>
        <end position="170"/>
    </location>
</feature>
<feature type="transmembrane region" description="Helical" evidence="17">
    <location>
        <begin position="72"/>
        <end position="91"/>
    </location>
</feature>
<feature type="transmembrane region" description="Helical" evidence="17">
    <location>
        <begin position="111"/>
        <end position="131"/>
    </location>
</feature>
<evidence type="ECO:0000313" key="18">
    <source>
        <dbReference type="EMBL" id="KAL0858998.1"/>
    </source>
</evidence>
<accession>A0ABR3H2F7</accession>
<evidence type="ECO:0000256" key="8">
    <source>
        <dbReference type="ARBA" id="ARBA00047427"/>
    </source>
</evidence>
<evidence type="ECO:0000256" key="15">
    <source>
        <dbReference type="ARBA" id="ARBA00049322"/>
    </source>
</evidence>
<evidence type="ECO:0000256" key="5">
    <source>
        <dbReference type="ARBA" id="ARBA00022989"/>
    </source>
</evidence>
<evidence type="ECO:0000256" key="4">
    <source>
        <dbReference type="ARBA" id="ARBA00022692"/>
    </source>
</evidence>
<feature type="transmembrane region" description="Helical" evidence="17">
    <location>
        <begin position="27"/>
        <end position="52"/>
    </location>
</feature>
<protein>
    <recommendedName>
        <fullName evidence="20">Androgen-dependent TFPI-regulating protein</fullName>
    </recommendedName>
</protein>
<dbReference type="PANTHER" id="PTHR10989">
    <property type="entry name" value="ANDROGEN-INDUCED PROTEIN 1-RELATED"/>
    <property type="match status" value="1"/>
</dbReference>
<evidence type="ECO:0000256" key="11">
    <source>
        <dbReference type="ARBA" id="ARBA00048701"/>
    </source>
</evidence>
<comment type="catalytic activity">
    <reaction evidence="1">
        <text>9-(9Z-hexadecenoyloxy)-octadecanoate + H2O = (9Z)-hexadecenoate + 9-hydroxy-octadecanoate + H(+)</text>
        <dbReference type="Rhea" id="RHEA:52068"/>
        <dbReference type="ChEBI" id="CHEBI:15377"/>
        <dbReference type="ChEBI" id="CHEBI:15378"/>
        <dbReference type="ChEBI" id="CHEBI:32372"/>
        <dbReference type="ChEBI" id="CHEBI:136286"/>
        <dbReference type="ChEBI" id="CHEBI:136309"/>
    </reaction>
    <physiologicalReaction direction="left-to-right" evidence="1">
        <dbReference type="Rhea" id="RHEA:52069"/>
    </physiologicalReaction>
</comment>
<evidence type="ECO:0000256" key="7">
    <source>
        <dbReference type="ARBA" id="ARBA00047368"/>
    </source>
</evidence>
<sequence>MELPDLEKGLDHSVVTKRHKVRLVLRTVFHGLFMCHHATVNVFGGFIFFKAIQHENQEIRTMGSFAAAFGTNWNFAFQSVFLFLSLIYDVCEWLSIQDGPRAKKIAYWRDIVFTSLVVPYTLFVSLMFWTVYWIDRELVFPTVYDSIVPWWFNHCVHTNISIVVLVETLLQARRQPVNLKLELIITSVVAVAYAIVYYAIFFFANRWLYNVFGIMTWWQVCLYQLLIWTSTYVFYYLQFPVNRLFHGSEPESEKTVVERVETKEPPMVKGLEEPKIDSTPVFEKKENGIAKNFEIAAMQTKQEEADGPFSSDNWSLKYRSLRDKFENSRL</sequence>
<comment type="catalytic activity">
    <reaction evidence="7">
        <text>12-hexadecanoyloxy-octadecanoate + H2O = 12-hydroxyoctadecanoate + hexadecanoate + H(+)</text>
        <dbReference type="Rhea" id="RHEA:52056"/>
        <dbReference type="ChEBI" id="CHEBI:7896"/>
        <dbReference type="ChEBI" id="CHEBI:15377"/>
        <dbReference type="ChEBI" id="CHEBI:15378"/>
        <dbReference type="ChEBI" id="CHEBI:83677"/>
        <dbReference type="ChEBI" id="CHEBI:84201"/>
    </reaction>
    <physiologicalReaction direction="left-to-right" evidence="7">
        <dbReference type="Rhea" id="RHEA:52057"/>
    </physiologicalReaction>
</comment>
<evidence type="ECO:0000256" key="3">
    <source>
        <dbReference type="ARBA" id="ARBA00009300"/>
    </source>
</evidence>
<evidence type="ECO:0000256" key="17">
    <source>
        <dbReference type="SAM" id="Phobius"/>
    </source>
</evidence>
<dbReference type="Proteomes" id="UP001549920">
    <property type="component" value="Unassembled WGS sequence"/>
</dbReference>
<comment type="catalytic activity">
    <reaction evidence="13">
        <text>9-octadecanoyloxy-octadecanoate + H2O = 9-hydroxy-octadecanoate + octadecanoate + H(+)</text>
        <dbReference type="Rhea" id="RHEA:52096"/>
        <dbReference type="ChEBI" id="CHEBI:15377"/>
        <dbReference type="ChEBI" id="CHEBI:15378"/>
        <dbReference type="ChEBI" id="CHEBI:25629"/>
        <dbReference type="ChEBI" id="CHEBI:136286"/>
        <dbReference type="ChEBI" id="CHEBI:136373"/>
    </reaction>
    <physiologicalReaction direction="left-to-right" evidence="13">
        <dbReference type="Rhea" id="RHEA:52097"/>
    </physiologicalReaction>
</comment>
<comment type="subcellular location">
    <subcellularLocation>
        <location evidence="2">Endomembrane system</location>
        <topology evidence="2">Multi-pass membrane protein</topology>
    </subcellularLocation>
</comment>